<gene>
    <name evidence="7" type="primary">xerC</name>
    <name evidence="7" type="ORF">ACFFLM_08715</name>
</gene>
<dbReference type="PANTHER" id="PTHR30349:SF81">
    <property type="entry name" value="TYROSINE RECOMBINASE XERC"/>
    <property type="match status" value="1"/>
</dbReference>
<dbReference type="Gene3D" id="1.10.150.130">
    <property type="match status" value="1"/>
</dbReference>
<sequence>MADAALGALLYCGGMTLELMVANLDLQGRADRIARLEPDALRRDVMRAARDVDGDDLWHFVEAHLVTRGGRGARVSAHTLHSYRTGLGQFLAWAGPAGVSLLRPGANAGFRYARHLESAGHSPSTVRVRLAAARALYATLRWAAATDAAPFSDVRTASDPVPRWEKRKPYPPEDVAALLLQAGMQEAVIVLLGAHCGLRNAEMTTLLRKDIHLDAPHPHLIVTGKRQKRQEVPLGITAVRALRTWLAATPQLGDFVLAIRTTRGIEKALKRLCENAGVPYVGREVHGLRHSAGTRTYVESGDILAVRDHLRHRTVESSEIYVNYARAGKKAVNQDW</sequence>
<dbReference type="InterPro" id="IPR050090">
    <property type="entry name" value="Tyrosine_recombinase_XerCD"/>
</dbReference>
<evidence type="ECO:0000259" key="5">
    <source>
        <dbReference type="PROSITE" id="PS51898"/>
    </source>
</evidence>
<dbReference type="InterPro" id="IPR011010">
    <property type="entry name" value="DNA_brk_join_enz"/>
</dbReference>
<accession>A0ABV6AWZ6</accession>
<comment type="caution">
    <text evidence="7">The sequence shown here is derived from an EMBL/GenBank/DDBJ whole genome shotgun (WGS) entry which is preliminary data.</text>
</comment>
<dbReference type="CDD" id="cd00397">
    <property type="entry name" value="DNA_BRE_C"/>
    <property type="match status" value="1"/>
</dbReference>
<dbReference type="InterPro" id="IPR010998">
    <property type="entry name" value="Integrase_recombinase_N"/>
</dbReference>
<dbReference type="Pfam" id="PF00589">
    <property type="entry name" value="Phage_integrase"/>
    <property type="match status" value="1"/>
</dbReference>
<dbReference type="InterPro" id="IPR002104">
    <property type="entry name" value="Integrase_catalytic"/>
</dbReference>
<feature type="domain" description="Tyr recombinase" evidence="5">
    <location>
        <begin position="165"/>
        <end position="334"/>
    </location>
</feature>
<evidence type="ECO:0000256" key="1">
    <source>
        <dbReference type="ARBA" id="ARBA00022908"/>
    </source>
</evidence>
<evidence type="ECO:0000313" key="7">
    <source>
        <dbReference type="EMBL" id="MFB9992040.1"/>
    </source>
</evidence>
<reference evidence="7 8" key="1">
    <citation type="submission" date="2024-09" db="EMBL/GenBank/DDBJ databases">
        <authorList>
            <person name="Sun Q."/>
            <person name="Mori K."/>
        </authorList>
    </citation>
    <scope>NUCLEOTIDE SEQUENCE [LARGE SCALE GENOMIC DNA]</scope>
    <source>
        <strain evidence="7 8">JCM 13503</strain>
    </source>
</reference>
<protein>
    <submittedName>
        <fullName evidence="7">Tyrosine recombinase XerC</fullName>
    </submittedName>
</protein>
<evidence type="ECO:0000256" key="3">
    <source>
        <dbReference type="ARBA" id="ARBA00023172"/>
    </source>
</evidence>
<keyword evidence="2 4" id="KW-0238">DNA-binding</keyword>
<keyword evidence="1" id="KW-0229">DNA integration</keyword>
<proteinExistence type="predicted"/>
<organism evidence="7 8">
    <name type="scientific">Deinococcus oregonensis</name>
    <dbReference type="NCBI Taxonomy" id="1805970"/>
    <lineage>
        <taxon>Bacteria</taxon>
        <taxon>Thermotogati</taxon>
        <taxon>Deinococcota</taxon>
        <taxon>Deinococci</taxon>
        <taxon>Deinococcales</taxon>
        <taxon>Deinococcaceae</taxon>
        <taxon>Deinococcus</taxon>
    </lineage>
</organism>
<dbReference type="EMBL" id="JBHLYR010000028">
    <property type="protein sequence ID" value="MFB9992040.1"/>
    <property type="molecule type" value="Genomic_DNA"/>
</dbReference>
<evidence type="ECO:0000256" key="4">
    <source>
        <dbReference type="PROSITE-ProRule" id="PRU01248"/>
    </source>
</evidence>
<dbReference type="PROSITE" id="PS51898">
    <property type="entry name" value="TYR_RECOMBINASE"/>
    <property type="match status" value="1"/>
</dbReference>
<dbReference type="InterPro" id="IPR044068">
    <property type="entry name" value="CB"/>
</dbReference>
<dbReference type="PROSITE" id="PS51900">
    <property type="entry name" value="CB"/>
    <property type="match status" value="1"/>
</dbReference>
<dbReference type="PANTHER" id="PTHR30349">
    <property type="entry name" value="PHAGE INTEGRASE-RELATED"/>
    <property type="match status" value="1"/>
</dbReference>
<dbReference type="Proteomes" id="UP001589733">
    <property type="component" value="Unassembled WGS sequence"/>
</dbReference>
<feature type="domain" description="Core-binding (CB)" evidence="6">
    <location>
        <begin position="55"/>
        <end position="141"/>
    </location>
</feature>
<keyword evidence="3" id="KW-0233">DNA recombination</keyword>
<evidence type="ECO:0000256" key="2">
    <source>
        <dbReference type="ARBA" id="ARBA00023125"/>
    </source>
</evidence>
<keyword evidence="8" id="KW-1185">Reference proteome</keyword>
<dbReference type="RefSeq" id="WP_380008171.1">
    <property type="nucleotide sequence ID" value="NZ_JBHLYR010000028.1"/>
</dbReference>
<evidence type="ECO:0000313" key="8">
    <source>
        <dbReference type="Proteomes" id="UP001589733"/>
    </source>
</evidence>
<dbReference type="Pfam" id="PF02899">
    <property type="entry name" value="Phage_int_SAM_1"/>
    <property type="match status" value="1"/>
</dbReference>
<dbReference type="SUPFAM" id="SSF56349">
    <property type="entry name" value="DNA breaking-rejoining enzymes"/>
    <property type="match status" value="1"/>
</dbReference>
<dbReference type="InterPro" id="IPR013762">
    <property type="entry name" value="Integrase-like_cat_sf"/>
</dbReference>
<dbReference type="InterPro" id="IPR004107">
    <property type="entry name" value="Integrase_SAM-like_N"/>
</dbReference>
<name>A0ABV6AWZ6_9DEIO</name>
<evidence type="ECO:0000259" key="6">
    <source>
        <dbReference type="PROSITE" id="PS51900"/>
    </source>
</evidence>
<dbReference type="Gene3D" id="1.10.443.10">
    <property type="entry name" value="Intergrase catalytic core"/>
    <property type="match status" value="1"/>
</dbReference>